<sequence>MISSFFFNQQEKRGVVFSKALILTFDLKAKEKCFYGKSFVEN</sequence>
<name>A0A1B9F3V5_9BACT</name>
<dbReference type="EMBL" id="MAGO01000010">
    <property type="protein sequence ID" value="OCC14600.1"/>
    <property type="molecule type" value="Genomic_DNA"/>
</dbReference>
<keyword evidence="2" id="KW-1185">Reference proteome</keyword>
<comment type="caution">
    <text evidence="1">The sequence shown here is derived from an EMBL/GenBank/DDBJ whole genome shotgun (WGS) entry which is preliminary data.</text>
</comment>
<protein>
    <submittedName>
        <fullName evidence="1">Uncharacterized protein</fullName>
    </submittedName>
</protein>
<gene>
    <name evidence="1" type="ORF">DBT_1914</name>
</gene>
<evidence type="ECO:0000313" key="2">
    <source>
        <dbReference type="Proteomes" id="UP000093080"/>
    </source>
</evidence>
<evidence type="ECO:0000313" key="1">
    <source>
        <dbReference type="EMBL" id="OCC14600.1"/>
    </source>
</evidence>
<dbReference type="Proteomes" id="UP000093080">
    <property type="component" value="Unassembled WGS sequence"/>
</dbReference>
<organism evidence="1 2">
    <name type="scientific">Dissulfuribacter thermophilus</name>
    <dbReference type="NCBI Taxonomy" id="1156395"/>
    <lineage>
        <taxon>Bacteria</taxon>
        <taxon>Pseudomonadati</taxon>
        <taxon>Thermodesulfobacteriota</taxon>
        <taxon>Dissulfuribacteria</taxon>
        <taxon>Dissulfuribacterales</taxon>
        <taxon>Dissulfuribacteraceae</taxon>
        <taxon>Dissulfuribacter</taxon>
    </lineage>
</organism>
<dbReference type="AlphaFoldDB" id="A0A1B9F3V5"/>
<accession>A0A1B9F3V5</accession>
<proteinExistence type="predicted"/>
<reference evidence="1 2" key="1">
    <citation type="submission" date="2016-06" db="EMBL/GenBank/DDBJ databases">
        <title>Respiratory ammonification of nitrate coupled to the oxidation of elemental sulfur in deep-sea autotrophic thermophilic bacteria.</title>
        <authorList>
            <person name="Slobodkina G.B."/>
            <person name="Mardanov A.V."/>
            <person name="Ravin N.V."/>
            <person name="Frolova A.A."/>
            <person name="Viryasiv M.B."/>
            <person name="Chernyh N.A."/>
            <person name="Bonch-Osmolovskaya E.A."/>
            <person name="Slobodkin A.I."/>
        </authorList>
    </citation>
    <scope>NUCLEOTIDE SEQUENCE [LARGE SCALE GENOMIC DNA]</scope>
    <source>
        <strain evidence="1 2">S69</strain>
    </source>
</reference>